<name>A0A5A5TEY3_9CHLR</name>
<dbReference type="Proteomes" id="UP000322530">
    <property type="component" value="Unassembled WGS sequence"/>
</dbReference>
<keyword evidence="2" id="KW-1185">Reference proteome</keyword>
<dbReference type="AlphaFoldDB" id="A0A5A5TEY3"/>
<proteinExistence type="predicted"/>
<accession>A0A5A5TEY3</accession>
<evidence type="ECO:0000313" key="2">
    <source>
        <dbReference type="Proteomes" id="UP000322530"/>
    </source>
</evidence>
<comment type="caution">
    <text evidence="1">The sequence shown here is derived from an EMBL/GenBank/DDBJ whole genome shotgun (WGS) entry which is preliminary data.</text>
</comment>
<protein>
    <submittedName>
        <fullName evidence="1">Uncharacterized protein</fullName>
    </submittedName>
</protein>
<organism evidence="1 2">
    <name type="scientific">Dictyobacter arantiisoli</name>
    <dbReference type="NCBI Taxonomy" id="2014874"/>
    <lineage>
        <taxon>Bacteria</taxon>
        <taxon>Bacillati</taxon>
        <taxon>Chloroflexota</taxon>
        <taxon>Ktedonobacteria</taxon>
        <taxon>Ktedonobacterales</taxon>
        <taxon>Dictyobacteraceae</taxon>
        <taxon>Dictyobacter</taxon>
    </lineage>
</organism>
<dbReference type="EMBL" id="BIXY01000051">
    <property type="protein sequence ID" value="GCF09785.1"/>
    <property type="molecule type" value="Genomic_DNA"/>
</dbReference>
<evidence type="ECO:0000313" key="1">
    <source>
        <dbReference type="EMBL" id="GCF09785.1"/>
    </source>
</evidence>
<gene>
    <name evidence="1" type="ORF">KDI_33490</name>
</gene>
<sequence>MCHEHGSSVEPLVPRRLGFPQRRETAFWYLFPIDLYDAHGNRLMRLLNPVDTAMANSGLVKTAALIRSQVKEKLHLLRG</sequence>
<reference evidence="1 2" key="1">
    <citation type="submission" date="2019-01" db="EMBL/GenBank/DDBJ databases">
        <title>Draft genome sequence of Dictyobacter sp. Uno17.</title>
        <authorList>
            <person name="Wang C.M."/>
            <person name="Zheng Y."/>
            <person name="Sakai Y."/>
            <person name="Abe K."/>
            <person name="Yokota A."/>
            <person name="Yabe S."/>
        </authorList>
    </citation>
    <scope>NUCLEOTIDE SEQUENCE [LARGE SCALE GENOMIC DNA]</scope>
    <source>
        <strain evidence="1 2">Uno17</strain>
    </source>
</reference>